<accession>A0A850H521</accession>
<evidence type="ECO:0000256" key="2">
    <source>
        <dbReference type="SAM" id="MobiDB-lite"/>
    </source>
</evidence>
<sequence length="290" mass="31952">MMNRLTKIALLASACFLAACDQEPTGQVAAVVNGEEITLQEINTELSSIPIPEGANEEELRQAVLKRIIDRRLLAQAAREDGLDQTPEFLVRRRQLEDALLIQLLRQKQERAATVPNEGAIDNYISENPGSFANRTIFTLDRIQFPLPSNLDMLKALEDDNTMDEVAATLDGLGINYTRGKAGMDSARLGEERLQRILAVPQGEPFVTPEGSMVTVAVITDREVQPVSPEESRPAALQALRNAEIQRSLESRLESARQTADITYQEGFDADAPDVDDPNNPVESVMKDGQ</sequence>
<feature type="signal peptide" evidence="3">
    <location>
        <begin position="1"/>
        <end position="18"/>
    </location>
</feature>
<comment type="caution">
    <text evidence="4">The sequence shown here is derived from an EMBL/GenBank/DDBJ whole genome shotgun (WGS) entry which is preliminary data.</text>
</comment>
<feature type="chain" id="PRO_5032779138" evidence="3">
    <location>
        <begin position="19"/>
        <end position="290"/>
    </location>
</feature>
<protein>
    <submittedName>
        <fullName evidence="4">SurA N-terminal domain-containing protein</fullName>
    </submittedName>
</protein>
<dbReference type="Proteomes" id="UP000561438">
    <property type="component" value="Unassembled WGS sequence"/>
</dbReference>
<keyword evidence="1 3" id="KW-0732">Signal</keyword>
<gene>
    <name evidence="4" type="ORF">HUV48_12130</name>
</gene>
<dbReference type="PANTHER" id="PTHR47637:SF1">
    <property type="entry name" value="CHAPERONE SURA"/>
    <property type="match status" value="1"/>
</dbReference>
<dbReference type="EMBL" id="JABWGV010000005">
    <property type="protein sequence ID" value="NVD45756.1"/>
    <property type="molecule type" value="Genomic_DNA"/>
</dbReference>
<evidence type="ECO:0000313" key="5">
    <source>
        <dbReference type="Proteomes" id="UP000561438"/>
    </source>
</evidence>
<dbReference type="RefSeq" id="WP_176268068.1">
    <property type="nucleotide sequence ID" value="NZ_JABWGV010000005.1"/>
</dbReference>
<evidence type="ECO:0000256" key="1">
    <source>
        <dbReference type="ARBA" id="ARBA00022729"/>
    </source>
</evidence>
<dbReference type="SUPFAM" id="SSF109998">
    <property type="entry name" value="Triger factor/SurA peptide-binding domain-like"/>
    <property type="match status" value="1"/>
</dbReference>
<feature type="region of interest" description="Disordered" evidence="2">
    <location>
        <begin position="251"/>
        <end position="290"/>
    </location>
</feature>
<dbReference type="Pfam" id="PF13623">
    <property type="entry name" value="SurA_N_2"/>
    <property type="match status" value="1"/>
</dbReference>
<dbReference type="PROSITE" id="PS51257">
    <property type="entry name" value="PROKAR_LIPOPROTEIN"/>
    <property type="match status" value="1"/>
</dbReference>
<reference evidence="4 5" key="1">
    <citation type="submission" date="2020-06" db="EMBL/GenBank/DDBJ databases">
        <title>Altererythrobacter sp. HHU K3-1.</title>
        <authorList>
            <person name="Zhang D."/>
            <person name="Xue H."/>
        </authorList>
    </citation>
    <scope>NUCLEOTIDE SEQUENCE [LARGE SCALE GENOMIC DNA]</scope>
    <source>
        <strain evidence="4 5">HHU K3-1</strain>
    </source>
</reference>
<dbReference type="AlphaFoldDB" id="A0A850H521"/>
<proteinExistence type="predicted"/>
<feature type="compositionally biased region" description="Acidic residues" evidence="2">
    <location>
        <begin position="268"/>
        <end position="277"/>
    </location>
</feature>
<dbReference type="PANTHER" id="PTHR47637">
    <property type="entry name" value="CHAPERONE SURA"/>
    <property type="match status" value="1"/>
</dbReference>
<dbReference type="InterPro" id="IPR050280">
    <property type="entry name" value="OMP_Chaperone_SurA"/>
</dbReference>
<organism evidence="4 5">
    <name type="scientific">Qipengyuania atrilutea</name>
    <dbReference type="NCBI Taxonomy" id="2744473"/>
    <lineage>
        <taxon>Bacteria</taxon>
        <taxon>Pseudomonadati</taxon>
        <taxon>Pseudomonadota</taxon>
        <taxon>Alphaproteobacteria</taxon>
        <taxon>Sphingomonadales</taxon>
        <taxon>Erythrobacteraceae</taxon>
        <taxon>Qipengyuania</taxon>
    </lineage>
</organism>
<name>A0A850H521_9SPHN</name>
<keyword evidence="5" id="KW-1185">Reference proteome</keyword>
<evidence type="ECO:0000256" key="3">
    <source>
        <dbReference type="SAM" id="SignalP"/>
    </source>
</evidence>
<dbReference type="Gene3D" id="1.10.8.1040">
    <property type="match status" value="1"/>
</dbReference>
<dbReference type="InterPro" id="IPR027304">
    <property type="entry name" value="Trigger_fact/SurA_dom_sf"/>
</dbReference>
<evidence type="ECO:0000313" key="4">
    <source>
        <dbReference type="EMBL" id="NVD45756.1"/>
    </source>
</evidence>